<evidence type="ECO:0000259" key="2">
    <source>
        <dbReference type="PROSITE" id="PS50053"/>
    </source>
</evidence>
<comment type="caution">
    <text evidence="3">The sequence shown here is derived from an EMBL/GenBank/DDBJ whole genome shotgun (WGS) entry which is preliminary data.</text>
</comment>
<dbReference type="Proteomes" id="UP001174909">
    <property type="component" value="Unassembled WGS sequence"/>
</dbReference>
<keyword evidence="4" id="KW-1185">Reference proteome</keyword>
<dbReference type="SUPFAM" id="SSF54236">
    <property type="entry name" value="Ubiquitin-like"/>
    <property type="match status" value="1"/>
</dbReference>
<evidence type="ECO:0000313" key="3">
    <source>
        <dbReference type="EMBL" id="CAI8050688.1"/>
    </source>
</evidence>
<dbReference type="InterPro" id="IPR000626">
    <property type="entry name" value="Ubiquitin-like_dom"/>
</dbReference>
<name>A0AA35TN60_GEOBA</name>
<dbReference type="AlphaFoldDB" id="A0AA35TN60"/>
<proteinExistence type="predicted"/>
<dbReference type="EMBL" id="CASHTH010003883">
    <property type="protein sequence ID" value="CAI8050688.1"/>
    <property type="molecule type" value="Genomic_DNA"/>
</dbReference>
<feature type="non-terminal residue" evidence="3">
    <location>
        <position position="1"/>
    </location>
</feature>
<evidence type="ECO:0000313" key="4">
    <source>
        <dbReference type="Proteomes" id="UP001174909"/>
    </source>
</evidence>
<reference evidence="3" key="1">
    <citation type="submission" date="2023-03" db="EMBL/GenBank/DDBJ databases">
        <authorList>
            <person name="Steffen K."/>
            <person name="Cardenas P."/>
        </authorList>
    </citation>
    <scope>NUCLEOTIDE SEQUENCE</scope>
</reference>
<organism evidence="3 4">
    <name type="scientific">Geodia barretti</name>
    <name type="common">Barrett's horny sponge</name>
    <dbReference type="NCBI Taxonomy" id="519541"/>
    <lineage>
        <taxon>Eukaryota</taxon>
        <taxon>Metazoa</taxon>
        <taxon>Porifera</taxon>
        <taxon>Demospongiae</taxon>
        <taxon>Heteroscleromorpha</taxon>
        <taxon>Tetractinellida</taxon>
        <taxon>Astrophorina</taxon>
        <taxon>Geodiidae</taxon>
        <taxon>Geodia</taxon>
    </lineage>
</organism>
<dbReference type="InterPro" id="IPR029071">
    <property type="entry name" value="Ubiquitin-like_domsf"/>
</dbReference>
<feature type="region of interest" description="Disordered" evidence="1">
    <location>
        <begin position="1"/>
        <end position="31"/>
    </location>
</feature>
<dbReference type="PROSITE" id="PS50053">
    <property type="entry name" value="UBIQUITIN_2"/>
    <property type="match status" value="1"/>
</dbReference>
<sequence length="569" mass="62988">ANVSNFPANSSSSCSRKQRGDRWKSLPCEPGMASNGTKGGVVLECHLHSRSEGSTEVKYLSLASLPGTVLELKQLAQDEFSVPACAQTVAFQTEVLTDDAELASRRLRSGDTVDISFLSRGDCRSVEEVKAWMKKLLRTFDDNSLSVDQRDYQVEVVVYDGVQSNLDSTLGYDLFEWLIPRTMVNKAYFEAVGGLDLLLQLYQRVLSRPWSSLRVYQKYLENVCTQAFANYGETASLRRKLVGMGLLDLCCRSLLRVPIPFNQPVSDPSSKPADQEVNDSLLRGELDNALHLMCCIAELPECQQAIASRSDVISQTMAMALSPSYPCPTKALASEVFLCLAHTSSTHPYLATEPVISGMLKAMDDEAKNPDTTLNSLTGLRCFTLVWMSIILLHSPLTFPQRKLPQITDCVAQFLSETTITDIHKYETDRGTIWATLLPYVKLFYFPATPSHRGRGRAVAVPTRLRDDCLRVILLFLHSKISMAMYHSLLQQEGLLDFVVCLPWYVPPSCRSAALAMVSDLRTSLPSVGPPRLLGLAKARLAKDRLGLESVLELSVGAIASCFYTIKCS</sequence>
<gene>
    <name evidence="3" type="ORF">GBAR_LOCUS27806</name>
</gene>
<protein>
    <recommendedName>
        <fullName evidence="2">Ubiquitin-like domain-containing protein</fullName>
    </recommendedName>
</protein>
<evidence type="ECO:0000256" key="1">
    <source>
        <dbReference type="SAM" id="MobiDB-lite"/>
    </source>
</evidence>
<feature type="domain" description="Ubiquitin-like" evidence="2">
    <location>
        <begin position="68"/>
        <end position="122"/>
    </location>
</feature>
<accession>A0AA35TN60</accession>